<protein>
    <submittedName>
        <fullName evidence="1">Predicted nucleotidyltransferase</fullName>
    </submittedName>
</protein>
<dbReference type="PANTHER" id="PTHR34817">
    <property type="entry name" value="NUCLEOTIDYLTRANSFERASE"/>
    <property type="match status" value="1"/>
</dbReference>
<evidence type="ECO:0000313" key="1">
    <source>
        <dbReference type="EMBL" id="CUN81172.1"/>
    </source>
</evidence>
<accession>A0A173ZXK6</accession>
<dbReference type="RefSeq" id="WP_055053136.1">
    <property type="nucleotide sequence ID" value="NZ_CYZA01000006.1"/>
</dbReference>
<dbReference type="InterPro" id="IPR018775">
    <property type="entry name" value="RlaP"/>
</dbReference>
<evidence type="ECO:0000313" key="2">
    <source>
        <dbReference type="Proteomes" id="UP000095447"/>
    </source>
</evidence>
<dbReference type="GO" id="GO:0016740">
    <property type="term" value="F:transferase activity"/>
    <property type="evidence" value="ECO:0007669"/>
    <property type="project" value="UniProtKB-KW"/>
</dbReference>
<keyword evidence="1" id="KW-0808">Transferase</keyword>
<sequence length="343" mass="40049">MKIEKIKKLLKSEHYDFLRANEHLGSNIILLGLGGSHAYGTDTENSDLDIRGCALNKREEILIPIHNFDQVTEETTDTTIYSFNKLITLLSNCNPNTIELIGLKPEHYLYIHPIGQELLDNAEMFLSKKAIYSFGGYATSQLRRLDNKAARKLGQEERMQHVLNSIMNAFYTFPEKYFNFPEDAIKLYVDKGIQEDYETEVFMDIQLKHYPLNDYQGMWAEMKNIVKDYSKVGKRNRHAIEHNKLGKHMCHLVRLYLMCFDILEKGKIITYREDDHELLMALRNGEYLDANSQPIPEFFEMVNELEKRLEYDSKNTSLPDKPNYKAIEEFVMSVNERIVLGEI</sequence>
<gene>
    <name evidence="1" type="ORF">ERS852395_01385</name>
</gene>
<name>A0A173ZXK6_9FIRM</name>
<reference evidence="1 2" key="1">
    <citation type="submission" date="2015-09" db="EMBL/GenBank/DDBJ databases">
        <authorList>
            <consortium name="Pathogen Informatics"/>
        </authorList>
    </citation>
    <scope>NUCLEOTIDE SEQUENCE [LARGE SCALE GENOMIC DNA]</scope>
    <source>
        <strain evidence="1 2">2789STDY5608838</strain>
    </source>
</reference>
<dbReference type="AlphaFoldDB" id="A0A173ZXK6"/>
<organism evidence="1 2">
    <name type="scientific">Blautia obeum</name>
    <dbReference type="NCBI Taxonomy" id="40520"/>
    <lineage>
        <taxon>Bacteria</taxon>
        <taxon>Bacillati</taxon>
        <taxon>Bacillota</taxon>
        <taxon>Clostridia</taxon>
        <taxon>Lachnospirales</taxon>
        <taxon>Lachnospiraceae</taxon>
        <taxon>Blautia</taxon>
    </lineage>
</organism>
<dbReference type="EMBL" id="CYZA01000006">
    <property type="protein sequence ID" value="CUN81172.1"/>
    <property type="molecule type" value="Genomic_DNA"/>
</dbReference>
<dbReference type="PANTHER" id="PTHR34817:SF1">
    <property type="entry name" value="NUCLEOTIDYLTRANSFERASE"/>
    <property type="match status" value="1"/>
</dbReference>
<dbReference type="Proteomes" id="UP000095447">
    <property type="component" value="Unassembled WGS sequence"/>
</dbReference>
<dbReference type="Pfam" id="PF10127">
    <property type="entry name" value="RlaP"/>
    <property type="match status" value="1"/>
</dbReference>
<proteinExistence type="predicted"/>